<keyword evidence="2" id="KW-1185">Reference proteome</keyword>
<dbReference type="eggNOG" id="ENOG5032YT5">
    <property type="taxonomic scope" value="Bacteria"/>
</dbReference>
<proteinExistence type="predicted"/>
<sequence length="79" mass="8313">MIVTVCDTCGNDYARAFTVSRDGQSWTFDSIECAATTLAPSCAHCGCRVLGHGVETEGTVYCCASCARHSGHDALVDHA</sequence>
<dbReference type="GeneID" id="91516771"/>
<dbReference type="STRING" id="1824.SAMN05444423_105160"/>
<accession>U5E7J6</accession>
<reference evidence="1 2" key="1">
    <citation type="journal article" date="2014" name="BMC Genomics">
        <title>Genome based analysis of type-I polyketide synthase and nonribosomal peptide synthetase gene clusters in seven strains of five representative Nocardia species.</title>
        <authorList>
            <person name="Komaki H."/>
            <person name="Ichikawa N."/>
            <person name="Hosoyama A."/>
            <person name="Takahashi-Nakaguchi A."/>
            <person name="Matsuzawa T."/>
            <person name="Suzuki K."/>
            <person name="Fujita N."/>
            <person name="Gonoi T."/>
        </authorList>
    </citation>
    <scope>NUCLEOTIDE SEQUENCE [LARGE SCALE GENOMIC DNA]</scope>
    <source>
        <strain evidence="1 2">NBRC 15531</strain>
    </source>
</reference>
<organism evidence="1 2">
    <name type="scientific">Nocardia asteroides NBRC 15531</name>
    <dbReference type="NCBI Taxonomy" id="1110697"/>
    <lineage>
        <taxon>Bacteria</taxon>
        <taxon>Bacillati</taxon>
        <taxon>Actinomycetota</taxon>
        <taxon>Actinomycetes</taxon>
        <taxon>Mycobacteriales</taxon>
        <taxon>Nocardiaceae</taxon>
        <taxon>Nocardia</taxon>
    </lineage>
</organism>
<evidence type="ECO:0000313" key="2">
    <source>
        <dbReference type="Proteomes" id="UP000017048"/>
    </source>
</evidence>
<dbReference type="AlphaFoldDB" id="U5E7J6"/>
<name>U5E7J6_NOCAS</name>
<gene>
    <name evidence="1" type="ORF">NCAST_08_02130</name>
</gene>
<evidence type="ECO:0008006" key="3">
    <source>
        <dbReference type="Google" id="ProtNLM"/>
    </source>
</evidence>
<dbReference type="RefSeq" id="WP_019050422.1">
    <property type="nucleotide sequence ID" value="NZ_BAFO02000008.1"/>
</dbReference>
<dbReference type="Proteomes" id="UP000017048">
    <property type="component" value="Unassembled WGS sequence"/>
</dbReference>
<dbReference type="EMBL" id="BAFO02000008">
    <property type="protein sequence ID" value="GAD82341.1"/>
    <property type="molecule type" value="Genomic_DNA"/>
</dbReference>
<protein>
    <recommendedName>
        <fullName evidence="3">Metallothionein</fullName>
    </recommendedName>
</protein>
<comment type="caution">
    <text evidence="1">The sequence shown here is derived from an EMBL/GenBank/DDBJ whole genome shotgun (WGS) entry which is preliminary data.</text>
</comment>
<evidence type="ECO:0000313" key="1">
    <source>
        <dbReference type="EMBL" id="GAD82341.1"/>
    </source>
</evidence>